<evidence type="ECO:0000256" key="3">
    <source>
        <dbReference type="ARBA" id="ARBA00022989"/>
    </source>
</evidence>
<keyword evidence="7" id="KW-0378">Hydrolase</keyword>
<dbReference type="NCBIfam" id="NF046067">
    <property type="entry name" value="SigPepSipWBacil"/>
    <property type="match status" value="1"/>
</dbReference>
<dbReference type="NCBIfam" id="TIGR02228">
    <property type="entry name" value="sigpep_I_arch"/>
    <property type="match status" value="1"/>
</dbReference>
<dbReference type="RefSeq" id="WP_148991883.1">
    <property type="nucleotide sequence ID" value="NZ_VTEW01000008.1"/>
</dbReference>
<keyword evidence="4 6" id="KW-0472">Membrane</keyword>
<dbReference type="GO" id="GO:0016020">
    <property type="term" value="C:membrane"/>
    <property type="evidence" value="ECO:0007669"/>
    <property type="project" value="UniProtKB-SubCell"/>
</dbReference>
<evidence type="ECO:0000256" key="1">
    <source>
        <dbReference type="ARBA" id="ARBA00004370"/>
    </source>
</evidence>
<dbReference type="CDD" id="cd06530">
    <property type="entry name" value="S26_SPase_I"/>
    <property type="match status" value="1"/>
</dbReference>
<gene>
    <name evidence="7" type="ORF">FZC80_11845</name>
</gene>
<evidence type="ECO:0000313" key="7">
    <source>
        <dbReference type="EMBL" id="TYS78443.1"/>
    </source>
</evidence>
<evidence type="ECO:0000256" key="6">
    <source>
        <dbReference type="SAM" id="Phobius"/>
    </source>
</evidence>
<dbReference type="InterPro" id="IPR036286">
    <property type="entry name" value="LexA/Signal_pep-like_sf"/>
</dbReference>
<keyword evidence="3 6" id="KW-1133">Transmembrane helix</keyword>
<dbReference type="PANTHER" id="PTHR10806">
    <property type="entry name" value="SIGNAL PEPTIDASE COMPLEX CATALYTIC SUBUNIT SEC11"/>
    <property type="match status" value="1"/>
</dbReference>
<dbReference type="InterPro" id="IPR001733">
    <property type="entry name" value="Peptidase_S26B"/>
</dbReference>
<evidence type="ECO:0000256" key="5">
    <source>
        <dbReference type="NCBIfam" id="TIGR02228"/>
    </source>
</evidence>
<dbReference type="GO" id="GO:0006465">
    <property type="term" value="P:signal peptide processing"/>
    <property type="evidence" value="ECO:0007669"/>
    <property type="project" value="UniProtKB-UniRule"/>
</dbReference>
<organism evidence="7 8">
    <name type="scientific">Rossellomorea aquimaris</name>
    <dbReference type="NCBI Taxonomy" id="189382"/>
    <lineage>
        <taxon>Bacteria</taxon>
        <taxon>Bacillati</taxon>
        <taxon>Bacillota</taxon>
        <taxon>Bacilli</taxon>
        <taxon>Bacillales</taxon>
        <taxon>Bacillaceae</taxon>
        <taxon>Rossellomorea</taxon>
    </lineage>
</organism>
<dbReference type="Proteomes" id="UP000325054">
    <property type="component" value="Unassembled WGS sequence"/>
</dbReference>
<name>A0A5D4TRA8_9BACI</name>
<dbReference type="InterPro" id="IPR019533">
    <property type="entry name" value="Peptidase_S26"/>
</dbReference>
<comment type="caution">
    <text evidence="7">The sequence shown here is derived from an EMBL/GenBank/DDBJ whole genome shotgun (WGS) entry which is preliminary data.</text>
</comment>
<evidence type="ECO:0000256" key="4">
    <source>
        <dbReference type="ARBA" id="ARBA00023136"/>
    </source>
</evidence>
<dbReference type="EC" id="3.4.21.89" evidence="5"/>
<comment type="subcellular location">
    <subcellularLocation>
        <location evidence="1">Membrane</location>
    </subcellularLocation>
</comment>
<feature type="transmembrane region" description="Helical" evidence="6">
    <location>
        <begin position="155"/>
        <end position="174"/>
    </location>
</feature>
<keyword evidence="2 6" id="KW-0812">Transmembrane</keyword>
<dbReference type="GO" id="GO:0004252">
    <property type="term" value="F:serine-type endopeptidase activity"/>
    <property type="evidence" value="ECO:0007669"/>
    <property type="project" value="UniProtKB-UniRule"/>
</dbReference>
<proteinExistence type="predicted"/>
<feature type="transmembrane region" description="Helical" evidence="6">
    <location>
        <begin position="12"/>
        <end position="30"/>
    </location>
</feature>
<accession>A0A5D4TRA8</accession>
<dbReference type="GO" id="GO:0009003">
    <property type="term" value="F:signal peptidase activity"/>
    <property type="evidence" value="ECO:0007669"/>
    <property type="project" value="UniProtKB-EC"/>
</dbReference>
<sequence length="191" mass="20684">MKFKTVKKLISNILTGVLILLFIIVGYSMVANKVTGGEPKIFGYQLKTVLSGSMEPKIKTGSIIAVKPVTDGTKFKSGDVITFISAADHDMLITHRIKEVMGNGENVSYITKGDNNEGADKEPVLAPNIVGEYKGFTIPYVGYLINFGQTKTGSALLLILPGLLILGYSFVTLWKAISEVDKPKDEKTVPS</sequence>
<dbReference type="PANTHER" id="PTHR10806:SF6">
    <property type="entry name" value="SIGNAL PEPTIDASE COMPLEX CATALYTIC SUBUNIT SEC11"/>
    <property type="match status" value="1"/>
</dbReference>
<dbReference type="SUPFAM" id="SSF51306">
    <property type="entry name" value="LexA/Signal peptidase"/>
    <property type="match status" value="1"/>
</dbReference>
<reference evidence="7 8" key="1">
    <citation type="submission" date="2019-08" db="EMBL/GenBank/DDBJ databases">
        <title>Bacillus genomes from the desert of Cuatro Cienegas, Coahuila.</title>
        <authorList>
            <person name="Olmedo-Alvarez G."/>
        </authorList>
    </citation>
    <scope>NUCLEOTIDE SEQUENCE [LARGE SCALE GENOMIC DNA]</scope>
    <source>
        <strain evidence="7 8">CH451a_14T</strain>
    </source>
</reference>
<dbReference type="OrthoDB" id="2243765at2"/>
<dbReference type="EMBL" id="VTEW01000008">
    <property type="protein sequence ID" value="TYS78443.1"/>
    <property type="molecule type" value="Genomic_DNA"/>
</dbReference>
<evidence type="ECO:0000313" key="8">
    <source>
        <dbReference type="Proteomes" id="UP000325054"/>
    </source>
</evidence>
<protein>
    <recommendedName>
        <fullName evidence="5">Signal peptidase I</fullName>
        <ecNumber evidence="5">3.4.21.89</ecNumber>
    </recommendedName>
</protein>
<dbReference type="Gene3D" id="2.10.109.10">
    <property type="entry name" value="Umud Fragment, subunit A"/>
    <property type="match status" value="1"/>
</dbReference>
<dbReference type="AlphaFoldDB" id="A0A5D4TRA8"/>
<evidence type="ECO:0000256" key="2">
    <source>
        <dbReference type="ARBA" id="ARBA00022692"/>
    </source>
</evidence>
<dbReference type="PRINTS" id="PR00728">
    <property type="entry name" value="SIGNALPTASE"/>
</dbReference>